<dbReference type="RefSeq" id="WP_255177074.1">
    <property type="nucleotide sequence ID" value="NZ_CP101462.1"/>
</dbReference>
<feature type="transmembrane region" description="Helical" evidence="1">
    <location>
        <begin position="85"/>
        <end position="104"/>
    </location>
</feature>
<evidence type="ECO:0000313" key="3">
    <source>
        <dbReference type="Proteomes" id="UP001060325"/>
    </source>
</evidence>
<evidence type="ECO:0000313" key="2">
    <source>
        <dbReference type="EMBL" id="UTT42505.1"/>
    </source>
</evidence>
<proteinExistence type="predicted"/>
<protein>
    <submittedName>
        <fullName evidence="2">Uncharacterized protein</fullName>
    </submittedName>
</protein>
<keyword evidence="1" id="KW-0472">Membrane</keyword>
<feature type="transmembrane region" description="Helical" evidence="1">
    <location>
        <begin position="116"/>
        <end position="136"/>
    </location>
</feature>
<feature type="transmembrane region" description="Helical" evidence="1">
    <location>
        <begin position="49"/>
        <end position="73"/>
    </location>
</feature>
<name>A0ABY5FLZ8_9BACL</name>
<organism evidence="2 3">
    <name type="scientific">Exiguobacterium aurantiacum</name>
    <dbReference type="NCBI Taxonomy" id="33987"/>
    <lineage>
        <taxon>Bacteria</taxon>
        <taxon>Bacillati</taxon>
        <taxon>Bacillota</taxon>
        <taxon>Bacilli</taxon>
        <taxon>Bacillales</taxon>
        <taxon>Bacillales Family XII. Incertae Sedis</taxon>
        <taxon>Exiguobacterium</taxon>
    </lineage>
</organism>
<evidence type="ECO:0000256" key="1">
    <source>
        <dbReference type="SAM" id="Phobius"/>
    </source>
</evidence>
<gene>
    <name evidence="2" type="ORF">NMQ00_13380</name>
</gene>
<sequence length="169" mass="19807">MELSPQSKQQIDTILRFEKWTGWGFGIVAVSAIVGMLVYASYWEMPDSFFLVFLVVIFAMLISIETTRFLMWLRFVKNEKARKLLTLRYMVYLIGFSAIGYYGIVVFYETTQPQTFQAFLLSQAFFWGAAFFGRWLDRIIQKHDGHYLTGEDLKLIREARDIEQEQGHG</sequence>
<keyword evidence="1" id="KW-0812">Transmembrane</keyword>
<accession>A0ABY5FLZ8</accession>
<keyword evidence="1" id="KW-1133">Transmembrane helix</keyword>
<reference evidence="2" key="1">
    <citation type="submission" date="2022-07" db="EMBL/GenBank/DDBJ databases">
        <title>Complete genome of CX2.</title>
        <authorList>
            <person name="Cao G."/>
        </authorList>
    </citation>
    <scope>NUCLEOTIDE SEQUENCE</scope>
    <source>
        <strain evidence="2">CX2</strain>
    </source>
</reference>
<dbReference type="Proteomes" id="UP001060325">
    <property type="component" value="Chromosome"/>
</dbReference>
<feature type="transmembrane region" description="Helical" evidence="1">
    <location>
        <begin position="20"/>
        <end position="43"/>
    </location>
</feature>
<dbReference type="EMBL" id="CP101462">
    <property type="protein sequence ID" value="UTT42505.1"/>
    <property type="molecule type" value="Genomic_DNA"/>
</dbReference>
<keyword evidence="3" id="KW-1185">Reference proteome</keyword>